<keyword evidence="8 15" id="KW-0547">Nucleotide-binding</keyword>
<feature type="transmembrane region" description="Helical" evidence="15">
    <location>
        <begin position="210"/>
        <end position="232"/>
    </location>
</feature>
<dbReference type="NCBIfam" id="TIGR01525">
    <property type="entry name" value="ATPase-IB_hvy"/>
    <property type="match status" value="1"/>
</dbReference>
<sequence length="813" mass="89359">MTTKTTNRKCAHCLLDVKENSAVKIEKDGETLYFCCHGCLSVYGLIHNAGLDSFYIRRTDWKEGGVDSARISDELFEDDLTEADGECSLDVVLSGVRCSSCIWLVENFFRKDENITYVRVNYATHKARVRWKKGSLSLSDMLEKFRSLGYPPMPAGKGGRNSVLEEERRDYFYRFSVGSFFAMNVMLYTFAMYAGYFHGMDDGLKKFFKLLSWALATPVMFYSGYPFIINSFKSVRNRVLNMDVLVFLGSFSSYIYSVSAVFGDQEVYFDTTCMIITLILLGRFIETGAKLRHSGAVTRLLSYQPQTVRLIRDFEPSAYAEGRLEAVLIPVKSVKTGDFLEVLPGSSVPADGQVIHGESEVDESMLTGEASPVFKTEGADVFAGTSNLNGNLVIECFQAGNGTVLSRIVKAVEEAQAEKAPIQNLADSLVGWFVPVIITIAAGTFCWWYFRSGSGLEGLMNAVSVLVIACPCALGLATPLAVMISTTKTASFGALVRSGEVMETLSHINCWCFDKTGTITRGEMKVADIYDLGSGRTLALAASAERFSSHLISKAVTDYYDGEFLPAENFREIPGNGVEADINGKRVRAGKLKFIAEYAEVTSEMREQHDYFSAKGHTVAAVAEEDELIGFILLSDSVREEAGYTLTELMKRRNRVLILTGDSRKAADKLISALGADGVECLAEVTPFEKAETIRKLRQEGYKVAMVGDGINDAPALTEADAGIAMGKGTDIAIESADAVLMRGDLSVILKLNKTAKKTFTIIKENLFWAFSYNFIAVPLAVTGKIHPIFSAAFMAVSSLIVVFNSMRINSKD</sequence>
<protein>
    <submittedName>
        <fullName evidence="18">Heavy metal translocating P-type ATPase</fullName>
    </submittedName>
</protein>
<dbReference type="Pfam" id="PF12156">
    <property type="entry name" value="ATPase-cat_bd"/>
    <property type="match status" value="1"/>
</dbReference>
<dbReference type="PRINTS" id="PR00119">
    <property type="entry name" value="CATATPASE"/>
</dbReference>
<keyword evidence="3" id="KW-0813">Transport</keyword>
<dbReference type="PANTHER" id="PTHR43520:SF5">
    <property type="entry name" value="CATION-TRANSPORTING P-TYPE ATPASE-RELATED"/>
    <property type="match status" value="1"/>
</dbReference>
<evidence type="ECO:0000256" key="8">
    <source>
        <dbReference type="ARBA" id="ARBA00022741"/>
    </source>
</evidence>
<dbReference type="SFLD" id="SFLDS00003">
    <property type="entry name" value="Haloacid_Dehalogenase"/>
    <property type="match status" value="1"/>
</dbReference>
<dbReference type="Gene3D" id="3.40.50.1000">
    <property type="entry name" value="HAD superfamily/HAD-like"/>
    <property type="match status" value="1"/>
</dbReference>
<comment type="similarity">
    <text evidence="2 15">Belongs to the cation transport ATPase (P-type) (TC 3.A.3) family. Type IB subfamily.</text>
</comment>
<evidence type="ECO:0000256" key="13">
    <source>
        <dbReference type="ARBA" id="ARBA00023065"/>
    </source>
</evidence>
<feature type="transmembrane region" description="Helical" evidence="15">
    <location>
        <begin position="767"/>
        <end position="783"/>
    </location>
</feature>
<dbReference type="InterPro" id="IPR018303">
    <property type="entry name" value="ATPase_P-typ_P_site"/>
</dbReference>
<dbReference type="AlphaFoldDB" id="A0A3R5YYE1"/>
<dbReference type="GO" id="GO:0016887">
    <property type="term" value="F:ATP hydrolysis activity"/>
    <property type="evidence" value="ECO:0007669"/>
    <property type="project" value="InterPro"/>
</dbReference>
<keyword evidence="12 15" id="KW-1133">Transmembrane helix</keyword>
<evidence type="ECO:0000256" key="11">
    <source>
        <dbReference type="ARBA" id="ARBA00022967"/>
    </source>
</evidence>
<evidence type="ECO:0000313" key="19">
    <source>
        <dbReference type="Proteomes" id="UP000287502"/>
    </source>
</evidence>
<evidence type="ECO:0000313" key="18">
    <source>
        <dbReference type="EMBL" id="QAR32479.1"/>
    </source>
</evidence>
<dbReference type="SUPFAM" id="SSF81665">
    <property type="entry name" value="Calcium ATPase, transmembrane domain M"/>
    <property type="match status" value="1"/>
</dbReference>
<dbReference type="NCBIfam" id="TIGR01494">
    <property type="entry name" value="ATPase_P-type"/>
    <property type="match status" value="1"/>
</dbReference>
<reference evidence="18 19" key="1">
    <citation type="submission" date="2019-01" db="EMBL/GenBank/DDBJ databases">
        <title>Geovibrio thiophilus DSM 11263, complete genome.</title>
        <authorList>
            <person name="Spring S."/>
            <person name="Bunk B."/>
            <person name="Sproer C."/>
        </authorList>
    </citation>
    <scope>NUCLEOTIDE SEQUENCE [LARGE SCALE GENOMIC DNA]</scope>
    <source>
        <strain evidence="18 19">DSM 11263</strain>
    </source>
</reference>
<proteinExistence type="inferred from homology"/>
<feature type="transmembrane region" description="Helical" evidence="15">
    <location>
        <begin position="462"/>
        <end position="482"/>
    </location>
</feature>
<dbReference type="GO" id="GO:0005886">
    <property type="term" value="C:plasma membrane"/>
    <property type="evidence" value="ECO:0007669"/>
    <property type="project" value="UniProtKB-SubCell"/>
</dbReference>
<dbReference type="SFLD" id="SFLDF00027">
    <property type="entry name" value="p-type_atpase"/>
    <property type="match status" value="1"/>
</dbReference>
<keyword evidence="5" id="KW-0597">Phosphoprotein</keyword>
<evidence type="ECO:0000256" key="15">
    <source>
        <dbReference type="RuleBase" id="RU362081"/>
    </source>
</evidence>
<dbReference type="InterPro" id="IPR023214">
    <property type="entry name" value="HAD_sf"/>
</dbReference>
<feature type="transmembrane region" description="Helical" evidence="15">
    <location>
        <begin position="789"/>
        <end position="807"/>
    </location>
</feature>
<dbReference type="InterPro" id="IPR059000">
    <property type="entry name" value="ATPase_P-type_domA"/>
</dbReference>
<evidence type="ECO:0000256" key="12">
    <source>
        <dbReference type="ARBA" id="ARBA00022989"/>
    </source>
</evidence>
<keyword evidence="13" id="KW-0406">Ion transport</keyword>
<keyword evidence="14 15" id="KW-0472">Membrane</keyword>
<dbReference type="InterPro" id="IPR021993">
    <property type="entry name" value="ATPase-cat-bd"/>
</dbReference>
<evidence type="ECO:0000256" key="3">
    <source>
        <dbReference type="ARBA" id="ARBA00022448"/>
    </source>
</evidence>
<organism evidence="18 19">
    <name type="scientific">Geovibrio thiophilus</name>
    <dbReference type="NCBI Taxonomy" id="139438"/>
    <lineage>
        <taxon>Bacteria</taxon>
        <taxon>Pseudomonadati</taxon>
        <taxon>Deferribacterota</taxon>
        <taxon>Deferribacteres</taxon>
        <taxon>Deferribacterales</taxon>
        <taxon>Geovibrionaceae</taxon>
        <taxon>Geovibrio</taxon>
    </lineage>
</organism>
<keyword evidence="7 15" id="KW-0479">Metal-binding</keyword>
<dbReference type="GO" id="GO:0055070">
    <property type="term" value="P:copper ion homeostasis"/>
    <property type="evidence" value="ECO:0007669"/>
    <property type="project" value="TreeGrafter"/>
</dbReference>
<feature type="transmembrane region" description="Helical" evidence="15">
    <location>
        <begin position="429"/>
        <end position="450"/>
    </location>
</feature>
<keyword evidence="9 15" id="KW-0067">ATP-binding</keyword>
<dbReference type="InterPro" id="IPR036412">
    <property type="entry name" value="HAD-like_sf"/>
</dbReference>
<keyword evidence="10" id="KW-0460">Magnesium</keyword>
<feature type="domain" description="P-type ATPase A" evidence="16">
    <location>
        <begin position="322"/>
        <end position="413"/>
    </location>
</feature>
<dbReference type="InterPro" id="IPR027256">
    <property type="entry name" value="P-typ_ATPase_IB"/>
</dbReference>
<evidence type="ECO:0000256" key="4">
    <source>
        <dbReference type="ARBA" id="ARBA00022475"/>
    </source>
</evidence>
<evidence type="ECO:0000256" key="9">
    <source>
        <dbReference type="ARBA" id="ARBA00022840"/>
    </source>
</evidence>
<dbReference type="GO" id="GO:0043682">
    <property type="term" value="F:P-type divalent copper transporter activity"/>
    <property type="evidence" value="ECO:0007669"/>
    <property type="project" value="TreeGrafter"/>
</dbReference>
<dbReference type="InterPro" id="IPR023298">
    <property type="entry name" value="ATPase_P-typ_TM_dom_sf"/>
</dbReference>
<feature type="domain" description="Putative metal-binding" evidence="17">
    <location>
        <begin position="9"/>
        <end position="61"/>
    </location>
</feature>
<evidence type="ECO:0000256" key="1">
    <source>
        <dbReference type="ARBA" id="ARBA00004651"/>
    </source>
</evidence>
<evidence type="ECO:0000259" key="16">
    <source>
        <dbReference type="Pfam" id="PF00122"/>
    </source>
</evidence>
<dbReference type="PANTHER" id="PTHR43520">
    <property type="entry name" value="ATP7, ISOFORM B"/>
    <property type="match status" value="1"/>
</dbReference>
<dbReference type="RefSeq" id="WP_128465766.1">
    <property type="nucleotide sequence ID" value="NZ_CP035108.1"/>
</dbReference>
<dbReference type="CDD" id="cd00371">
    <property type="entry name" value="HMA"/>
    <property type="match status" value="1"/>
</dbReference>
<dbReference type="GO" id="GO:0005524">
    <property type="term" value="F:ATP binding"/>
    <property type="evidence" value="ECO:0007669"/>
    <property type="project" value="UniProtKB-UniRule"/>
</dbReference>
<keyword evidence="19" id="KW-1185">Reference proteome</keyword>
<feature type="transmembrane region" description="Helical" evidence="15">
    <location>
        <begin position="244"/>
        <end position="262"/>
    </location>
</feature>
<dbReference type="PROSITE" id="PS00154">
    <property type="entry name" value="ATPASE_E1_E2"/>
    <property type="match status" value="1"/>
</dbReference>
<dbReference type="CDD" id="cd02094">
    <property type="entry name" value="P-type_ATPase_Cu-like"/>
    <property type="match status" value="1"/>
</dbReference>
<dbReference type="Gene3D" id="3.30.70.100">
    <property type="match status" value="1"/>
</dbReference>
<dbReference type="OrthoDB" id="9814270at2"/>
<dbReference type="SUPFAM" id="SSF55008">
    <property type="entry name" value="HMA, heavy metal-associated domain"/>
    <property type="match status" value="1"/>
</dbReference>
<dbReference type="Pfam" id="PF00122">
    <property type="entry name" value="E1-E2_ATPase"/>
    <property type="match status" value="1"/>
</dbReference>
<keyword evidence="4 15" id="KW-1003">Cell membrane</keyword>
<dbReference type="InterPro" id="IPR044492">
    <property type="entry name" value="P_typ_ATPase_HD_dom"/>
</dbReference>
<evidence type="ECO:0000256" key="14">
    <source>
        <dbReference type="ARBA" id="ARBA00023136"/>
    </source>
</evidence>
<dbReference type="NCBIfam" id="TIGR01511">
    <property type="entry name" value="ATPase-IB1_Cu"/>
    <property type="match status" value="1"/>
</dbReference>
<name>A0A3R5YYE1_9BACT</name>
<dbReference type="SFLD" id="SFLDG00002">
    <property type="entry name" value="C1.7:_P-type_atpase_like"/>
    <property type="match status" value="1"/>
</dbReference>
<gene>
    <name evidence="18" type="ORF">EP073_03390</name>
</gene>
<evidence type="ECO:0000256" key="5">
    <source>
        <dbReference type="ARBA" id="ARBA00022553"/>
    </source>
</evidence>
<dbReference type="InterPro" id="IPR036163">
    <property type="entry name" value="HMA_dom_sf"/>
</dbReference>
<accession>A0A3R5YYE1</accession>
<dbReference type="FunFam" id="2.70.150.10:FF:000002">
    <property type="entry name" value="Copper-transporting ATPase 1, putative"/>
    <property type="match status" value="1"/>
</dbReference>
<feature type="transmembrane region" description="Helical" evidence="15">
    <location>
        <begin position="268"/>
        <end position="285"/>
    </location>
</feature>
<evidence type="ECO:0000256" key="7">
    <source>
        <dbReference type="ARBA" id="ARBA00022723"/>
    </source>
</evidence>
<keyword evidence="11" id="KW-1278">Translocase</keyword>
<dbReference type="InterPro" id="IPR001757">
    <property type="entry name" value="P_typ_ATPase"/>
</dbReference>
<evidence type="ECO:0000256" key="2">
    <source>
        <dbReference type="ARBA" id="ARBA00006024"/>
    </source>
</evidence>
<feature type="transmembrane region" description="Helical" evidence="15">
    <location>
        <begin position="171"/>
        <end position="190"/>
    </location>
</feature>
<dbReference type="PRINTS" id="PR00942">
    <property type="entry name" value="CUATPASEI"/>
</dbReference>
<dbReference type="EMBL" id="CP035108">
    <property type="protein sequence ID" value="QAR32479.1"/>
    <property type="molecule type" value="Genomic_DNA"/>
</dbReference>
<evidence type="ECO:0000256" key="6">
    <source>
        <dbReference type="ARBA" id="ARBA00022692"/>
    </source>
</evidence>
<keyword evidence="6 15" id="KW-0812">Transmembrane</keyword>
<evidence type="ECO:0000256" key="10">
    <source>
        <dbReference type="ARBA" id="ARBA00022842"/>
    </source>
</evidence>
<dbReference type="InterPro" id="IPR006121">
    <property type="entry name" value="HMA_dom"/>
</dbReference>
<dbReference type="SUPFAM" id="SSF81653">
    <property type="entry name" value="Calcium ATPase, transduction domain A"/>
    <property type="match status" value="1"/>
</dbReference>
<comment type="subcellular location">
    <subcellularLocation>
        <location evidence="1">Cell membrane</location>
        <topology evidence="1">Multi-pass membrane protein</topology>
    </subcellularLocation>
</comment>
<dbReference type="Gene3D" id="3.40.1110.10">
    <property type="entry name" value="Calcium-transporting ATPase, cytoplasmic domain N"/>
    <property type="match status" value="1"/>
</dbReference>
<dbReference type="PRINTS" id="PR00943">
    <property type="entry name" value="CUATPASE"/>
</dbReference>
<dbReference type="GO" id="GO:0005507">
    <property type="term" value="F:copper ion binding"/>
    <property type="evidence" value="ECO:0007669"/>
    <property type="project" value="TreeGrafter"/>
</dbReference>
<dbReference type="InterPro" id="IPR023299">
    <property type="entry name" value="ATPase_P-typ_cyto_dom_N"/>
</dbReference>
<dbReference type="SUPFAM" id="SSF56784">
    <property type="entry name" value="HAD-like"/>
    <property type="match status" value="1"/>
</dbReference>
<dbReference type="Gene3D" id="2.70.150.10">
    <property type="entry name" value="Calcium-transporting ATPase, cytoplasmic transduction domain A"/>
    <property type="match status" value="1"/>
</dbReference>
<evidence type="ECO:0000259" key="17">
    <source>
        <dbReference type="Pfam" id="PF12156"/>
    </source>
</evidence>
<dbReference type="KEGG" id="gtl:EP073_03390"/>
<dbReference type="Pfam" id="PF00702">
    <property type="entry name" value="Hydrolase"/>
    <property type="match status" value="1"/>
</dbReference>
<dbReference type="Proteomes" id="UP000287502">
    <property type="component" value="Chromosome"/>
</dbReference>
<dbReference type="InterPro" id="IPR008250">
    <property type="entry name" value="ATPase_P-typ_transduc_dom_A_sf"/>
</dbReference>